<proteinExistence type="predicted"/>
<keyword evidence="2" id="KW-0645">Protease</keyword>
<dbReference type="Pfam" id="PF13620">
    <property type="entry name" value="CarboxypepD_reg"/>
    <property type="match status" value="1"/>
</dbReference>
<dbReference type="RefSeq" id="WP_083346693.1">
    <property type="nucleotide sequence ID" value="NZ_LT629690.1"/>
</dbReference>
<dbReference type="AlphaFoldDB" id="A0A1G7QT14"/>
<dbReference type="OrthoDB" id="120565at2"/>
<evidence type="ECO:0000313" key="3">
    <source>
        <dbReference type="Proteomes" id="UP000182427"/>
    </source>
</evidence>
<evidence type="ECO:0000313" key="2">
    <source>
        <dbReference type="EMBL" id="SDG01623.1"/>
    </source>
</evidence>
<dbReference type="InterPro" id="IPR008969">
    <property type="entry name" value="CarboxyPept-like_regulatory"/>
</dbReference>
<dbReference type="Gene3D" id="2.60.40.1120">
    <property type="entry name" value="Carboxypeptidase-like, regulatory domain"/>
    <property type="match status" value="1"/>
</dbReference>
<dbReference type="SUPFAM" id="SSF49464">
    <property type="entry name" value="Carboxypeptidase regulatory domain-like"/>
    <property type="match status" value="1"/>
</dbReference>
<gene>
    <name evidence="2" type="ORF">SAMN05444167_3990</name>
</gene>
<organism evidence="2 3">
    <name type="scientific">Terriglobus roseus</name>
    <dbReference type="NCBI Taxonomy" id="392734"/>
    <lineage>
        <taxon>Bacteria</taxon>
        <taxon>Pseudomonadati</taxon>
        <taxon>Acidobacteriota</taxon>
        <taxon>Terriglobia</taxon>
        <taxon>Terriglobales</taxon>
        <taxon>Acidobacteriaceae</taxon>
        <taxon>Terriglobus</taxon>
    </lineage>
</organism>
<sequence>MNRLRIFTSVLAGGLLLAPVSLTMPTAQAQAATATRSVTGTVVDKSGAPAKGAVVHLKDTRALSQRSYITADDGQFRFAQLSTSTDYEVWADLNGQKSDSKNLSSFDNKKVQELTLKLP</sequence>
<protein>
    <submittedName>
        <fullName evidence="2">Carboxypeptidase regulatory-like domain-containing protein</fullName>
    </submittedName>
</protein>
<feature type="signal peptide" evidence="1">
    <location>
        <begin position="1"/>
        <end position="29"/>
    </location>
</feature>
<dbReference type="Proteomes" id="UP000182427">
    <property type="component" value="Chromosome I"/>
</dbReference>
<dbReference type="EMBL" id="LT629690">
    <property type="protein sequence ID" value="SDG01623.1"/>
    <property type="molecule type" value="Genomic_DNA"/>
</dbReference>
<dbReference type="GO" id="GO:0004180">
    <property type="term" value="F:carboxypeptidase activity"/>
    <property type="evidence" value="ECO:0007669"/>
    <property type="project" value="UniProtKB-KW"/>
</dbReference>
<keyword evidence="1" id="KW-0732">Signal</keyword>
<accession>A0A1G7QT14</accession>
<keyword evidence="2" id="KW-0121">Carboxypeptidase</keyword>
<keyword evidence="2" id="KW-0378">Hydrolase</keyword>
<name>A0A1G7QT14_9BACT</name>
<feature type="chain" id="PRO_5009242459" evidence="1">
    <location>
        <begin position="30"/>
        <end position="119"/>
    </location>
</feature>
<reference evidence="2 3" key="1">
    <citation type="submission" date="2016-10" db="EMBL/GenBank/DDBJ databases">
        <authorList>
            <person name="de Groot N.N."/>
        </authorList>
    </citation>
    <scope>NUCLEOTIDE SEQUENCE [LARGE SCALE GENOMIC DNA]</scope>
    <source>
        <strain evidence="2 3">GAS232</strain>
    </source>
</reference>
<keyword evidence="3" id="KW-1185">Reference proteome</keyword>
<evidence type="ECO:0000256" key="1">
    <source>
        <dbReference type="SAM" id="SignalP"/>
    </source>
</evidence>